<sequence>MENGLIERIQNWYKNNCNGDWEHEFGIKIGTLDNPGWAVTIELNNTSLEEGKIFKQYEKAEDDWLSVKVEDKKFIGYGDPNKLHEILRIFLDEFLISQNNPEFLYEIYIPILNASTPAWQAVDAKLINESIFEIVRIKERQFKNVNVLNIDDFAKLNDKVNSLQTEFKEGDKVICELKLFFDSKELAATEKISTN</sequence>
<dbReference type="RefSeq" id="WP_200507855.1">
    <property type="nucleotide sequence ID" value="NZ_JAEHFX010000015.1"/>
</dbReference>
<comment type="caution">
    <text evidence="1">The sequence shown here is derived from an EMBL/GenBank/DDBJ whole genome shotgun (WGS) entry which is preliminary data.</text>
</comment>
<dbReference type="InterPro" id="IPR028228">
    <property type="entry name" value="Imm53"/>
</dbReference>
<reference evidence="1 2" key="1">
    <citation type="submission" date="2020-12" db="EMBL/GenBank/DDBJ databases">
        <title>Bacterial novel species Adhaeribacter sp. BT258 isolated from soil.</title>
        <authorList>
            <person name="Jung H.-Y."/>
        </authorList>
    </citation>
    <scope>NUCLEOTIDE SEQUENCE [LARGE SCALE GENOMIC DNA]</scope>
    <source>
        <strain evidence="1 2">BT258</strain>
    </source>
</reference>
<protein>
    <submittedName>
        <fullName evidence="1">Immunity 53 family protein</fullName>
    </submittedName>
</protein>
<name>A0ABS1C6G0_9BACT</name>
<dbReference type="EMBL" id="JAEHFX010000015">
    <property type="protein sequence ID" value="MBK0404959.1"/>
    <property type="molecule type" value="Genomic_DNA"/>
</dbReference>
<evidence type="ECO:0000313" key="2">
    <source>
        <dbReference type="Proteomes" id="UP000644147"/>
    </source>
</evidence>
<organism evidence="1 2">
    <name type="scientific">Adhaeribacter terrigena</name>
    <dbReference type="NCBI Taxonomy" id="2793070"/>
    <lineage>
        <taxon>Bacteria</taxon>
        <taxon>Pseudomonadati</taxon>
        <taxon>Bacteroidota</taxon>
        <taxon>Cytophagia</taxon>
        <taxon>Cytophagales</taxon>
        <taxon>Hymenobacteraceae</taxon>
        <taxon>Adhaeribacter</taxon>
    </lineage>
</organism>
<accession>A0ABS1C6G0</accession>
<dbReference type="Pfam" id="PF15580">
    <property type="entry name" value="Imm53"/>
    <property type="match status" value="1"/>
</dbReference>
<evidence type="ECO:0000313" key="1">
    <source>
        <dbReference type="EMBL" id="MBK0404959.1"/>
    </source>
</evidence>
<proteinExistence type="predicted"/>
<keyword evidence="2" id="KW-1185">Reference proteome</keyword>
<gene>
    <name evidence="1" type="ORF">I5M27_18355</name>
</gene>
<dbReference type="Proteomes" id="UP000644147">
    <property type="component" value="Unassembled WGS sequence"/>
</dbReference>